<evidence type="ECO:0000313" key="5">
    <source>
        <dbReference type="Proteomes" id="UP001438707"/>
    </source>
</evidence>
<keyword evidence="1" id="KW-0833">Ubl conjugation pathway</keyword>
<reference evidence="4 5" key="1">
    <citation type="journal article" date="2024" name="Nat. Commun.">
        <title>Phylogenomics reveals the evolutionary origins of lichenization in chlorophyte algae.</title>
        <authorList>
            <person name="Puginier C."/>
            <person name="Libourel C."/>
            <person name="Otte J."/>
            <person name="Skaloud P."/>
            <person name="Haon M."/>
            <person name="Grisel S."/>
            <person name="Petersen M."/>
            <person name="Berrin J.G."/>
            <person name="Delaux P.M."/>
            <person name="Dal Grande F."/>
            <person name="Keller J."/>
        </authorList>
    </citation>
    <scope>NUCLEOTIDE SEQUENCE [LARGE SCALE GENOMIC DNA]</scope>
    <source>
        <strain evidence="4 5">SAG 2145</strain>
    </source>
</reference>
<feature type="region of interest" description="Disordered" evidence="2">
    <location>
        <begin position="936"/>
        <end position="1031"/>
    </location>
</feature>
<feature type="compositionally biased region" description="Polar residues" evidence="2">
    <location>
        <begin position="2042"/>
        <end position="2060"/>
    </location>
</feature>
<feature type="region of interest" description="Disordered" evidence="2">
    <location>
        <begin position="2642"/>
        <end position="2776"/>
    </location>
</feature>
<feature type="region of interest" description="Disordered" evidence="2">
    <location>
        <begin position="2588"/>
        <end position="2614"/>
    </location>
</feature>
<feature type="compositionally biased region" description="Pro residues" evidence="2">
    <location>
        <begin position="2735"/>
        <end position="2747"/>
    </location>
</feature>
<dbReference type="EMBL" id="JALJOS010000007">
    <property type="protein sequence ID" value="KAK9836793.1"/>
    <property type="molecule type" value="Genomic_DNA"/>
</dbReference>
<feature type="compositionally biased region" description="Low complexity" evidence="2">
    <location>
        <begin position="1016"/>
        <end position="1028"/>
    </location>
</feature>
<protein>
    <recommendedName>
        <fullName evidence="3">Ubiquitin carboxyl-terminal hydrolase 7 ICP0-binding domain-containing protein</fullName>
    </recommendedName>
</protein>
<dbReference type="Pfam" id="PF12436">
    <property type="entry name" value="USP7_ICP0_bdg"/>
    <property type="match status" value="1"/>
</dbReference>
<feature type="region of interest" description="Disordered" evidence="2">
    <location>
        <begin position="2352"/>
        <end position="2406"/>
    </location>
</feature>
<organism evidence="4 5">
    <name type="scientific">Apatococcus lobatus</name>
    <dbReference type="NCBI Taxonomy" id="904363"/>
    <lineage>
        <taxon>Eukaryota</taxon>
        <taxon>Viridiplantae</taxon>
        <taxon>Chlorophyta</taxon>
        <taxon>core chlorophytes</taxon>
        <taxon>Trebouxiophyceae</taxon>
        <taxon>Chlorellales</taxon>
        <taxon>Chlorellaceae</taxon>
        <taxon>Apatococcus</taxon>
    </lineage>
</organism>
<feature type="region of interest" description="Disordered" evidence="2">
    <location>
        <begin position="1518"/>
        <end position="1562"/>
    </location>
</feature>
<keyword evidence="5" id="KW-1185">Reference proteome</keyword>
<feature type="compositionally biased region" description="Polar residues" evidence="2">
    <location>
        <begin position="2760"/>
        <end position="2769"/>
    </location>
</feature>
<dbReference type="GO" id="GO:0140096">
    <property type="term" value="F:catalytic activity, acting on a protein"/>
    <property type="evidence" value="ECO:0007669"/>
    <property type="project" value="UniProtKB-ARBA"/>
</dbReference>
<feature type="region of interest" description="Disordered" evidence="2">
    <location>
        <begin position="1144"/>
        <end position="1234"/>
    </location>
</feature>
<feature type="region of interest" description="Disordered" evidence="2">
    <location>
        <begin position="1349"/>
        <end position="1396"/>
    </location>
</feature>
<feature type="compositionally biased region" description="Low complexity" evidence="2">
    <location>
        <begin position="2588"/>
        <end position="2598"/>
    </location>
</feature>
<evidence type="ECO:0000256" key="2">
    <source>
        <dbReference type="SAM" id="MobiDB-lite"/>
    </source>
</evidence>
<feature type="region of interest" description="Disordered" evidence="2">
    <location>
        <begin position="1424"/>
        <end position="1457"/>
    </location>
</feature>
<feature type="compositionally biased region" description="Polar residues" evidence="2">
    <location>
        <begin position="2599"/>
        <end position="2614"/>
    </location>
</feature>
<dbReference type="Proteomes" id="UP001438707">
    <property type="component" value="Unassembled WGS sequence"/>
</dbReference>
<feature type="compositionally biased region" description="Polar residues" evidence="2">
    <location>
        <begin position="960"/>
        <end position="969"/>
    </location>
</feature>
<feature type="compositionally biased region" description="Polar residues" evidence="2">
    <location>
        <begin position="976"/>
        <end position="993"/>
    </location>
</feature>
<feature type="region of interest" description="Disordered" evidence="2">
    <location>
        <begin position="80"/>
        <end position="107"/>
    </location>
</feature>
<feature type="region of interest" description="Disordered" evidence="2">
    <location>
        <begin position="1974"/>
        <end position="2061"/>
    </location>
</feature>
<feature type="region of interest" description="Disordered" evidence="2">
    <location>
        <begin position="2424"/>
        <end position="2461"/>
    </location>
</feature>
<feature type="domain" description="Ubiquitin carboxyl-terminal hydrolase 7 ICP0-binding" evidence="3">
    <location>
        <begin position="647"/>
        <end position="909"/>
    </location>
</feature>
<gene>
    <name evidence="4" type="ORF">WJX74_008171</name>
</gene>
<feature type="compositionally biased region" description="Low complexity" evidence="2">
    <location>
        <begin position="2157"/>
        <end position="2171"/>
    </location>
</feature>
<feature type="compositionally biased region" description="Polar residues" evidence="2">
    <location>
        <begin position="2433"/>
        <end position="2454"/>
    </location>
</feature>
<feature type="compositionally biased region" description="Pro residues" evidence="2">
    <location>
        <begin position="2714"/>
        <end position="2723"/>
    </location>
</feature>
<sequence length="3117" mass="325769">MDLQQGAERGSEVLQLRREAAQLRHQLAEVKRVDDQELEKLWRLAERQSDQLAQDQVKIAELERACAEKEELQVRAQAVATEASGRLPESHGAGPLQQDLAGHAQQPQHSLAGAVTSHVEQHVLDSFQESMQAALNQHLEQQLPRQMAAAMQRHSVQVVAAVRQAMPQSQASEAADAMHGNLTAISQQLMNVASQAQQVQSAQVQQLPVLDRLDAQLPAGISGIKEAVSGCESRMALSLIKLHEELKGQDDTISSLLNKAVKLMSKQTDKDTQYLSAVVQDGLKDLANATNSEQKEARKGLRDVSQRMGTALDDIKGLEASIKQLATSMAKQASQTASVEKSCTYQEGKLKSIKQLQESHASGMDRLQQLLEPLQEKLDALNAQTGQVLIGIQHISKPQQAQPPAMPDAEMIQIAQSAAQLADLRPALLKVAEGLTQGADIGHEQRPEQQQQQQHVVGEDQMQDQDQAMIMSEVASGAHPAASLTDLQDLSRAATVIMHSLDAVLEHLEALKGQSATRSDIQRLEGLIAAMQHTPAASGRAHAAAESAGAAAHSEPPDALMTALPAATPPATRALNHSSQRGVEQDAKRWLLVNVVTHQDLVTHTATEHFDLMNPDKCKQLRVKKTVKIKGFKLQINAELQIPVRSQRLWLWTWRENKSYRLARPLTADEANKKLMGDLVPGGEVADSQRPLLGHGSDHLDLFLETPVFLGSGLPPRAKGNIMLFCKFFDHQQQKLRYVGHIDANKNMTIGLLASTCSLMAGLEPSLRLEMYEEISFEPKVMCKLLHSQHTLPECGCQDGDIIIFQAAVPKEAESNFQFPHVPSFLKHLKECIMVNFVRLDEASRSNVQPLQLELLPSSSYKQICNALAKALQLDDWRRLRFTQQMFHGRPQPRDQPLKFNGLARLSLMLKYFNHTCTTLYYEILGQPLNDIENQDRQVQSALPHLQPADPGSMPLAQQPDGTQQNQAGPQVAPETITTSAQQSSEPANSLALQPSEDPAVPQCALRPGRAPIHWQAPPQSPAAQPSATALNMSSQLQVAGDSSMPPGFDTPNRSLPASVTAAHDAVFNCTGPPAPEGPGRPALFALAPNPAHLSCYAVSSRPALPTVSGPASLQPVAARNFAKQRTATNSPLAATLSGLAPSVTSAGQQQALPIADHPPRSPSRRVDRNVQDTTAKKPSSRSDTGGAVPSQPQPERSKPLKTTPKQLPLKRAAAETSQGQRSTSPRKRRKEPTVECVCCKQAGQSAQFPSELELNQHQLSDEHLQAIRDMLREHYGVRTIDASERSTALKPSKKPHARVTLPSMCICRPCNKPSYMGFFDFMLHSLKRNHLDNVQEKVASALRDMALSARKTPEQAPTTLTALPGPEPVPAQDSRLPGPPLRTSSGTMMREQGVPQETRWERTGLAMLPGDTGMDIEEGELTRPATAASPRTSEGGSRVHHPAPSHAPVGTPRGTSSEALHPLMQAFPADLPQKVPAEWGGQQKQESLFSTTTAGVLVPSSTESDLTLTVPMDVQQSLSQSTLPSEAVMPTTHPFNPPASPGTGAAQGAPSGSLPPSNIMNMQHEPVQDITEATGGGASRTVQGSQLHLGVSETSSPARPAMSPHKVAENLQQEYQSAAAAPSQSKVGADTHNVTVCLASAAATVPGSVPTSLAIAAAGGMSRQGAGPTVGSGSRPFQSPFRHGGSLFGLSMPLTASASLGLAQSVPARGGTPNDPGTAPAGRACLTPSCFPLDPGRLPSPSVVPSTALSAATLSLLPFGMAAGASDSAATSAAVKGSGSISLPSAVGIVFPSLAAAGRANGSTLASATTNALAFPHKDPSPLLIATSHSSSGLSQAPMRCLALPAFGDSALPATPARGVQSTALFGASSGSAVSFGTFPKPTAGAQGIVSPFSAPAVSSAALTSFLQSAQPAVVDAAAVLPSNMSPNGPIPGTSFALAAPTLPSPMLHSTQAAALNLECQPPILAPLQPAKVGNHSQLTSELPGTPVTRTGPKSLHAAGPTDAAQSSEPAPVPQPSTGQSSQSPAGVVVPEPADAAAHGVTSSTAAASGTPDGPSNGSRARLLSVYEDRGPRQAVSTALQQCRTSASNSIKPLRTGHLMNVEALPAKTNLKPSSALGGSAEPQIQSAASAAAGRISAAIAQQQKQVPNTGVIMLSDDTSTSRSSASVGSPDTDSDDQSDMRLQRHALGTSIGRLQSQMQQTLGIPGATVAQTAGSFHAGGRVAAKEGLHARQPLPHLGGPKLASNIAALPHAGPSSVVADGSNVGDRELHVRQQLPVAAGAGSTGTAPANTLQSAEMDHQLPAGVTQGVDTNGDGKAPARQPLADTAEMGLKKTAAANESQPIQVESLKFPAAKGGKRGGRQVARAAAWRQTSSPPARALNGGVKKPKAAGVYASPSKAARRNRQQDLLQANIAEQHQLMIAAQQAQQAQDLSSGQPPLTTGSRGDSQSHPSSGPVCSAPDVAAAVQETPLGAGPAPGPTAAEVQRRPMQEQETVAAELQQPGRFGKPARPSRFDIGPPADQHQMATEMANSDILPGASDLPGRHSKLDAGPPFHVRTAAGITANSDMPPLASDAPVPMCLGLAPTQQQQQAPAAARTTSHPAVSSDDSQALENAPWHAGRGILKGPSPVSVALAQQSTIGTGQPPQAPRPMVPLHSSSGLPPPVQLPSSVLVARPHAAAGADPQGTQPAGVSLRPPSTGPAMPASSSAEAVPPPPPPGNPPSISATSHVPRPRPNPNVLPPPVAGPQKDLPPYGSRPASQPPQSWLHSAGFQRAASQPMIMPASQHCGPNAPLHPNATQHQMPAVMRGTATVIAEPKYAPGPQQRGPSPAPGAQQLAASFPALVPALNARLTGTPAYPGNPAGSHQGALRPLPDSQFPGGHFRAPSPGPLGHPALVNHPNGMPGNPGITTGPYLRAPSPALTSHPALLSRPTLHLPSAGMAPGHQLTALPPAAGAQPLESHMSNGLMVDHNASGPPMLHGHGPGLYQRGPSPATGSQPQLHQGAASGAASFPRGMPGQPWSRPGYPQRVSSPAVNAQPYSSFQAAQLAGANHSQAVHGYPGHRIMLPPRTPSPAVGVSLHDSHVRAPLPATTGHVHNIAAEHAGPMWHPSYKYR</sequence>
<name>A0AAW1RTF5_9CHLO</name>
<dbReference type="InterPro" id="IPR024729">
    <property type="entry name" value="USP7_ICP0-binding_dom"/>
</dbReference>
<comment type="caution">
    <text evidence="4">The sequence shown here is derived from an EMBL/GenBank/DDBJ whole genome shotgun (WGS) entry which is preliminary data.</text>
</comment>
<feature type="compositionally biased region" description="Low complexity" evidence="2">
    <location>
        <begin position="2703"/>
        <end position="2713"/>
    </location>
</feature>
<accession>A0AAW1RTF5</accession>
<evidence type="ECO:0000256" key="1">
    <source>
        <dbReference type="ARBA" id="ARBA00022786"/>
    </source>
</evidence>
<feature type="compositionally biased region" description="Polar residues" evidence="2">
    <location>
        <begin position="1172"/>
        <end position="1184"/>
    </location>
</feature>
<feature type="region of interest" description="Disordered" evidence="2">
    <location>
        <begin position="2940"/>
        <end position="3036"/>
    </location>
</feature>
<feature type="region of interest" description="Disordered" evidence="2">
    <location>
        <begin position="2862"/>
        <end position="2889"/>
    </location>
</feature>
<proteinExistence type="predicted"/>
<feature type="compositionally biased region" description="Low complexity" evidence="2">
    <location>
        <begin position="2017"/>
        <end position="2026"/>
    </location>
</feature>
<evidence type="ECO:0000259" key="3">
    <source>
        <dbReference type="Pfam" id="PF12436"/>
    </source>
</evidence>
<evidence type="ECO:0000313" key="4">
    <source>
        <dbReference type="EMBL" id="KAK9836793.1"/>
    </source>
</evidence>
<dbReference type="Gene3D" id="3.10.20.90">
    <property type="entry name" value="Phosphatidylinositol 3-kinase Catalytic Subunit, Chain A, domain 1"/>
    <property type="match status" value="2"/>
</dbReference>
<feature type="region of interest" description="Disordered" evidence="2">
    <location>
        <begin position="2156"/>
        <end position="2181"/>
    </location>
</feature>